<dbReference type="Pfam" id="PF05251">
    <property type="entry name" value="Ost5"/>
    <property type="match status" value="1"/>
</dbReference>
<evidence type="ECO:0000256" key="12">
    <source>
        <dbReference type="SAM" id="Phobius"/>
    </source>
</evidence>
<keyword evidence="7 12" id="KW-1133">Transmembrane helix</keyword>
<name>A0A9Q8ZBT2_CURCL</name>
<evidence type="ECO:0000256" key="2">
    <source>
        <dbReference type="ARBA" id="ARBA00004141"/>
    </source>
</evidence>
<keyword evidence="6" id="KW-0227">DNA damage</keyword>
<dbReference type="PANTHER" id="PTHR10870:SF0">
    <property type="entry name" value="CELL CYCLE CHECKPOINT PROTEIN RAD1"/>
    <property type="match status" value="1"/>
</dbReference>
<dbReference type="GO" id="GO:0008250">
    <property type="term" value="C:oligosaccharyltransferase complex"/>
    <property type="evidence" value="ECO:0007669"/>
    <property type="project" value="InterPro"/>
</dbReference>
<dbReference type="Pfam" id="PF02144">
    <property type="entry name" value="Rad1"/>
    <property type="match status" value="1"/>
</dbReference>
<keyword evidence="8 12" id="KW-0472">Membrane</keyword>
<dbReference type="AlphaFoldDB" id="A0A9Q8ZBT2"/>
<accession>A0A9Q8ZBT2</accession>
<comment type="similarity">
    <text evidence="3">Belongs to the OST5 family.</text>
</comment>
<dbReference type="FunFam" id="3.70.10.10:FF:000014">
    <property type="entry name" value="DNA repair protein Rad1, putative"/>
    <property type="match status" value="1"/>
</dbReference>
<comment type="subcellular location">
    <subcellularLocation>
        <location evidence="2">Membrane</location>
        <topology evidence="2">Multi-pass membrane protein</topology>
    </subcellularLocation>
    <subcellularLocation>
        <location evidence="1">Nucleus</location>
    </subcellularLocation>
</comment>
<evidence type="ECO:0000256" key="7">
    <source>
        <dbReference type="ARBA" id="ARBA00022989"/>
    </source>
</evidence>
<feature type="transmembrane region" description="Helical" evidence="12">
    <location>
        <begin position="53"/>
        <end position="72"/>
    </location>
</feature>
<dbReference type="VEuPathDB" id="FungiDB:yc1106_06595"/>
<proteinExistence type="inferred from homology"/>
<evidence type="ECO:0000313" key="14">
    <source>
        <dbReference type="Proteomes" id="UP001056012"/>
    </source>
</evidence>
<reference evidence="13" key="1">
    <citation type="submission" date="2021-12" db="EMBL/GenBank/DDBJ databases">
        <title>Curvularia clavata genome.</title>
        <authorList>
            <person name="Cao Y."/>
        </authorList>
    </citation>
    <scope>NUCLEOTIDE SEQUENCE</scope>
    <source>
        <strain evidence="13">Yc1106</strain>
    </source>
</reference>
<dbReference type="OrthoDB" id="337581at2759"/>
<dbReference type="PANTHER" id="PTHR10870">
    <property type="entry name" value="CELL CYCLE CHECKPOINT PROTEIN RAD1"/>
    <property type="match status" value="1"/>
</dbReference>
<dbReference type="InterPro" id="IPR007915">
    <property type="entry name" value="TMEM258/Ost5"/>
</dbReference>
<dbReference type="Proteomes" id="UP001056012">
    <property type="component" value="Chromosome 4"/>
</dbReference>
<keyword evidence="14" id="KW-1185">Reference proteome</keyword>
<dbReference type="GO" id="GO:0030896">
    <property type="term" value="C:checkpoint clamp complex"/>
    <property type="evidence" value="ECO:0007669"/>
    <property type="project" value="TreeGrafter"/>
</dbReference>
<dbReference type="GO" id="GO:0000077">
    <property type="term" value="P:DNA damage checkpoint signaling"/>
    <property type="evidence" value="ECO:0007669"/>
    <property type="project" value="InterPro"/>
</dbReference>
<keyword evidence="10" id="KW-0539">Nucleus</keyword>
<evidence type="ECO:0000256" key="3">
    <source>
        <dbReference type="ARBA" id="ARBA00009825"/>
    </source>
</evidence>
<evidence type="ECO:0000256" key="8">
    <source>
        <dbReference type="ARBA" id="ARBA00023136"/>
    </source>
</evidence>
<keyword evidence="5 12" id="KW-0812">Transmembrane</keyword>
<keyword evidence="9" id="KW-0234">DNA repair</keyword>
<sequence length="452" mass="48906">MSSPLLDVWEAAASQPFYPTVGKDTQFTVGFVLLAMSLVMTTIFGLNRSLVNLPVLGVPASLAFGFGAVYMICARLPRYGEMDDQETPVLTAVSSSARQLYQLLRCIAFSNKAHVQISDIGLKLAVDEASVMEASAFLDKSLFTTYTFDDHDDASTTESAFQISLPALLETLQIFGLTDPAASKPPWARDAPYPTSTAFTGNNIMGGMNNLCRISYQGPGFPLAVTLMEMSIRTQCDLTTYKPECGDEIPFDRDALVLKVIMRGSWLYDAIQELSSTSPEKLTMYAKTVRGEPFFALSSSGTLGSARVEFNNQPQPSAYRTPASTNVNPSTDAANQQSQANLLERFQLSDPDTIFRSSYKFSLIQKAARAMSVATKVSIRADIQGVLSLQFMIEVEGPGAGLGAGGAPASGKNGFVDFRFVPLVDEDDDDEVEAGHIDETIMHNASVGDESE</sequence>
<dbReference type="Gene3D" id="3.70.10.10">
    <property type="match status" value="1"/>
</dbReference>
<gene>
    <name evidence="13" type="ORF">yc1106_06595</name>
</gene>
<dbReference type="InterPro" id="IPR003021">
    <property type="entry name" value="Rad1_Rec1_Rad17"/>
</dbReference>
<feature type="transmembrane region" description="Helical" evidence="12">
    <location>
        <begin position="27"/>
        <end position="46"/>
    </location>
</feature>
<comment type="similarity">
    <text evidence="4">Belongs to the rad1 family.</text>
</comment>
<protein>
    <submittedName>
        <fullName evidence="13">DNA damage checkpoint control protein rad1</fullName>
    </submittedName>
</protein>
<evidence type="ECO:0000256" key="11">
    <source>
        <dbReference type="SAM" id="MobiDB-lite"/>
    </source>
</evidence>
<evidence type="ECO:0000256" key="4">
    <source>
        <dbReference type="ARBA" id="ARBA00010991"/>
    </source>
</evidence>
<feature type="region of interest" description="Disordered" evidence="11">
    <location>
        <begin position="312"/>
        <end position="336"/>
    </location>
</feature>
<evidence type="ECO:0000313" key="13">
    <source>
        <dbReference type="EMBL" id="USP79321.1"/>
    </source>
</evidence>
<evidence type="ECO:0000256" key="5">
    <source>
        <dbReference type="ARBA" id="ARBA00022692"/>
    </source>
</evidence>
<dbReference type="GO" id="GO:0006281">
    <property type="term" value="P:DNA repair"/>
    <property type="evidence" value="ECO:0007669"/>
    <property type="project" value="UniProtKB-KW"/>
</dbReference>
<evidence type="ECO:0000256" key="1">
    <source>
        <dbReference type="ARBA" id="ARBA00004123"/>
    </source>
</evidence>
<evidence type="ECO:0000256" key="6">
    <source>
        <dbReference type="ARBA" id="ARBA00022763"/>
    </source>
</evidence>
<dbReference type="EMBL" id="CP089277">
    <property type="protein sequence ID" value="USP79321.1"/>
    <property type="molecule type" value="Genomic_DNA"/>
</dbReference>
<dbReference type="PRINTS" id="PR01245">
    <property type="entry name" value="RAD1REC1"/>
</dbReference>
<evidence type="ECO:0000256" key="9">
    <source>
        <dbReference type="ARBA" id="ARBA00023204"/>
    </source>
</evidence>
<organism evidence="13 14">
    <name type="scientific">Curvularia clavata</name>
    <dbReference type="NCBI Taxonomy" id="95742"/>
    <lineage>
        <taxon>Eukaryota</taxon>
        <taxon>Fungi</taxon>
        <taxon>Dikarya</taxon>
        <taxon>Ascomycota</taxon>
        <taxon>Pezizomycotina</taxon>
        <taxon>Dothideomycetes</taxon>
        <taxon>Pleosporomycetidae</taxon>
        <taxon>Pleosporales</taxon>
        <taxon>Pleosporineae</taxon>
        <taxon>Pleosporaceae</taxon>
        <taxon>Curvularia</taxon>
    </lineage>
</organism>
<evidence type="ECO:0000256" key="10">
    <source>
        <dbReference type="ARBA" id="ARBA00023242"/>
    </source>
</evidence>